<feature type="region of interest" description="Disordered" evidence="1">
    <location>
        <begin position="52"/>
        <end position="84"/>
    </location>
</feature>
<accession>A0A8K0USE1</accession>
<evidence type="ECO:0000313" key="3">
    <source>
        <dbReference type="EMBL" id="KAH8102842.1"/>
    </source>
</evidence>
<protein>
    <submittedName>
        <fullName evidence="3">Uncharacterized protein</fullName>
    </submittedName>
</protein>
<reference evidence="3" key="1">
    <citation type="journal article" date="2021" name="New Phytol.">
        <title>Evolutionary innovations through gain and loss of genes in the ectomycorrhizal Boletales.</title>
        <authorList>
            <person name="Wu G."/>
            <person name="Miyauchi S."/>
            <person name="Morin E."/>
            <person name="Kuo A."/>
            <person name="Drula E."/>
            <person name="Varga T."/>
            <person name="Kohler A."/>
            <person name="Feng B."/>
            <person name="Cao Y."/>
            <person name="Lipzen A."/>
            <person name="Daum C."/>
            <person name="Hundley H."/>
            <person name="Pangilinan J."/>
            <person name="Johnson J."/>
            <person name="Barry K."/>
            <person name="LaButti K."/>
            <person name="Ng V."/>
            <person name="Ahrendt S."/>
            <person name="Min B."/>
            <person name="Choi I.G."/>
            <person name="Park H."/>
            <person name="Plett J.M."/>
            <person name="Magnuson J."/>
            <person name="Spatafora J.W."/>
            <person name="Nagy L.G."/>
            <person name="Henrissat B."/>
            <person name="Grigoriev I.V."/>
            <person name="Yang Z.L."/>
            <person name="Xu J."/>
            <person name="Martin F.M."/>
        </authorList>
    </citation>
    <scope>NUCLEOTIDE SEQUENCE</scope>
    <source>
        <strain evidence="3">KKN 215</strain>
    </source>
</reference>
<dbReference type="OrthoDB" id="10492533at2759"/>
<keyword evidence="4" id="KW-1185">Reference proteome</keyword>
<name>A0A8K0USE1_9AGAR</name>
<gene>
    <name evidence="3" type="ORF">BXZ70DRAFT_1006034</name>
</gene>
<evidence type="ECO:0000256" key="1">
    <source>
        <dbReference type="SAM" id="MobiDB-lite"/>
    </source>
</evidence>
<proteinExistence type="predicted"/>
<sequence>MELTPAGLAFAIIVFLAMMFGVAAAIWHSWLAPYFLRRKFLAARNDPEKANIEKGITADDSPELDCKDIGTPQNSSTTGDPDESSVFSIDGDTLKGSITKFGGVVDDVGVLARPKPTYCYDSRKIRVAANAPERDLPWWFF</sequence>
<organism evidence="3 4">
    <name type="scientific">Cristinia sonorae</name>
    <dbReference type="NCBI Taxonomy" id="1940300"/>
    <lineage>
        <taxon>Eukaryota</taxon>
        <taxon>Fungi</taxon>
        <taxon>Dikarya</taxon>
        <taxon>Basidiomycota</taxon>
        <taxon>Agaricomycotina</taxon>
        <taxon>Agaricomycetes</taxon>
        <taxon>Agaricomycetidae</taxon>
        <taxon>Agaricales</taxon>
        <taxon>Pleurotineae</taxon>
        <taxon>Stephanosporaceae</taxon>
        <taxon>Cristinia</taxon>
    </lineage>
</organism>
<evidence type="ECO:0000313" key="4">
    <source>
        <dbReference type="Proteomes" id="UP000813824"/>
    </source>
</evidence>
<feature type="transmembrane region" description="Helical" evidence="2">
    <location>
        <begin position="6"/>
        <end position="31"/>
    </location>
</feature>
<dbReference type="EMBL" id="JAEVFJ010000008">
    <property type="protein sequence ID" value="KAH8102842.1"/>
    <property type="molecule type" value="Genomic_DNA"/>
</dbReference>
<comment type="caution">
    <text evidence="3">The sequence shown here is derived from an EMBL/GenBank/DDBJ whole genome shotgun (WGS) entry which is preliminary data.</text>
</comment>
<keyword evidence="2" id="KW-0472">Membrane</keyword>
<dbReference type="AlphaFoldDB" id="A0A8K0USE1"/>
<evidence type="ECO:0000256" key="2">
    <source>
        <dbReference type="SAM" id="Phobius"/>
    </source>
</evidence>
<dbReference type="Proteomes" id="UP000813824">
    <property type="component" value="Unassembled WGS sequence"/>
</dbReference>
<keyword evidence="2" id="KW-1133">Transmembrane helix</keyword>
<keyword evidence="2" id="KW-0812">Transmembrane</keyword>